<reference evidence="1" key="1">
    <citation type="submission" date="2019-08" db="EMBL/GenBank/DDBJ databases">
        <authorList>
            <person name="Kucharzyk K."/>
            <person name="Murdoch R.W."/>
            <person name="Higgins S."/>
            <person name="Loffler F."/>
        </authorList>
    </citation>
    <scope>NUCLEOTIDE SEQUENCE</scope>
</reference>
<dbReference type="AlphaFoldDB" id="A0A645CB78"/>
<proteinExistence type="predicted"/>
<evidence type="ECO:0000313" key="1">
    <source>
        <dbReference type="EMBL" id="MPM74184.1"/>
    </source>
</evidence>
<protein>
    <submittedName>
        <fullName evidence="1">Uncharacterized protein</fullName>
    </submittedName>
</protein>
<accession>A0A645CB78</accession>
<comment type="caution">
    <text evidence="1">The sequence shown here is derived from an EMBL/GenBank/DDBJ whole genome shotgun (WGS) entry which is preliminary data.</text>
</comment>
<organism evidence="1">
    <name type="scientific">bioreactor metagenome</name>
    <dbReference type="NCBI Taxonomy" id="1076179"/>
    <lineage>
        <taxon>unclassified sequences</taxon>
        <taxon>metagenomes</taxon>
        <taxon>ecological metagenomes</taxon>
    </lineage>
</organism>
<name>A0A645CB78_9ZZZZ</name>
<dbReference type="EMBL" id="VSSQ01025801">
    <property type="protein sequence ID" value="MPM74184.1"/>
    <property type="molecule type" value="Genomic_DNA"/>
</dbReference>
<gene>
    <name evidence="1" type="ORF">SDC9_121169</name>
</gene>
<sequence>MFFCIGIENSVRHIFYDLVAQTKNIVHGLAIGDGEAGVVVGTHKILTHDSRECLNIAFGKRYWEIKRYVIKADILRIGLEICVG</sequence>